<dbReference type="AlphaFoldDB" id="A0A914XHY6"/>
<protein>
    <submittedName>
        <fullName evidence="3">Uncharacterized protein</fullName>
    </submittedName>
</protein>
<feature type="compositionally biased region" description="Basic residues" evidence="1">
    <location>
        <begin position="81"/>
        <end position="90"/>
    </location>
</feature>
<feature type="region of interest" description="Disordered" evidence="1">
    <location>
        <begin position="69"/>
        <end position="167"/>
    </location>
</feature>
<dbReference type="Proteomes" id="UP000887566">
    <property type="component" value="Unplaced"/>
</dbReference>
<evidence type="ECO:0000313" key="2">
    <source>
        <dbReference type="Proteomes" id="UP000887566"/>
    </source>
</evidence>
<organism evidence="2 3">
    <name type="scientific">Plectus sambesii</name>
    <dbReference type="NCBI Taxonomy" id="2011161"/>
    <lineage>
        <taxon>Eukaryota</taxon>
        <taxon>Metazoa</taxon>
        <taxon>Ecdysozoa</taxon>
        <taxon>Nematoda</taxon>
        <taxon>Chromadorea</taxon>
        <taxon>Plectida</taxon>
        <taxon>Plectina</taxon>
        <taxon>Plectoidea</taxon>
        <taxon>Plectidae</taxon>
        <taxon>Plectus</taxon>
    </lineage>
</organism>
<name>A0A914XHY6_9BILA</name>
<dbReference type="WBParaSite" id="PSAMB.scaffold8251size6445.g31171.t1">
    <property type="protein sequence ID" value="PSAMB.scaffold8251size6445.g31171.t1"/>
    <property type="gene ID" value="PSAMB.scaffold8251size6445.g31171"/>
</dbReference>
<evidence type="ECO:0000313" key="3">
    <source>
        <dbReference type="WBParaSite" id="PSAMB.scaffold8251size6445.g31171.t1"/>
    </source>
</evidence>
<feature type="compositionally biased region" description="Low complexity" evidence="1">
    <location>
        <begin position="152"/>
        <end position="167"/>
    </location>
</feature>
<keyword evidence="2" id="KW-1185">Reference proteome</keyword>
<reference evidence="3" key="1">
    <citation type="submission" date="2022-11" db="UniProtKB">
        <authorList>
            <consortium name="WormBaseParasite"/>
        </authorList>
    </citation>
    <scope>IDENTIFICATION</scope>
</reference>
<evidence type="ECO:0000256" key="1">
    <source>
        <dbReference type="SAM" id="MobiDB-lite"/>
    </source>
</evidence>
<proteinExistence type="predicted"/>
<accession>A0A914XHY6</accession>
<sequence>MRVTSKYYNDKTAVHSDQAKLTYTINGDMIQPSLTVAGQESPPLETAGVVGEATVASILGDQPIRQRVGRRLHEGRVGRNGARHNTRPSARKLAMNKAEKRRQHAARKVGGAGVTSCPPDFGAERHRRRRHRPEISPQPATALLRPLEGQSRRSNNKNNNGGKIHDT</sequence>